<dbReference type="EMBL" id="JACXWY010000041">
    <property type="protein sequence ID" value="MBD3849499.1"/>
    <property type="molecule type" value="Genomic_DNA"/>
</dbReference>
<dbReference type="Pfam" id="PF07992">
    <property type="entry name" value="Pyr_redox_2"/>
    <property type="match status" value="1"/>
</dbReference>
<gene>
    <name evidence="6" type="ORF">IED13_27705</name>
</gene>
<dbReference type="Gene3D" id="3.90.760.10">
    <property type="entry name" value="Flavocytochrome c sulphide dehydrogenase, flavin-binding domain"/>
    <property type="match status" value="1"/>
</dbReference>
<comment type="caution">
    <text evidence="6">The sequence shown here is derived from an EMBL/GenBank/DDBJ whole genome shotgun (WGS) entry which is preliminary data.</text>
</comment>
<dbReference type="PROSITE" id="PS51318">
    <property type="entry name" value="TAT"/>
    <property type="match status" value="1"/>
</dbReference>
<dbReference type="InterPro" id="IPR049386">
    <property type="entry name" value="FCSD_central"/>
</dbReference>
<dbReference type="Gene3D" id="3.50.50.60">
    <property type="entry name" value="FAD/NAD(P)-binding domain"/>
    <property type="match status" value="2"/>
</dbReference>
<dbReference type="PANTHER" id="PTHR43755">
    <property type="match status" value="1"/>
</dbReference>
<dbReference type="PANTHER" id="PTHR43755:SF1">
    <property type="entry name" value="FAD-DEPENDENT PYRIDINE NUCLEOTIDE-DISULPHIDE OXIDOREDUCTASE"/>
    <property type="match status" value="1"/>
</dbReference>
<protein>
    <submittedName>
        <fullName evidence="6">FAD-dependent oxidoreductase</fullName>
    </submittedName>
</protein>
<evidence type="ECO:0000259" key="4">
    <source>
        <dbReference type="Pfam" id="PF09242"/>
    </source>
</evidence>
<keyword evidence="2" id="KW-0274">FAD</keyword>
<feature type="domain" description="FAD/NAD(P)-binding" evidence="3">
    <location>
        <begin position="33"/>
        <end position="147"/>
    </location>
</feature>
<feature type="domain" description="Sulfide dehydrogenase [flavocytochrome c] flavoprotein chain central" evidence="5">
    <location>
        <begin position="165"/>
        <end position="282"/>
    </location>
</feature>
<keyword evidence="7" id="KW-1185">Reference proteome</keyword>
<dbReference type="GO" id="GO:0016491">
    <property type="term" value="F:oxidoreductase activity"/>
    <property type="evidence" value="ECO:0007669"/>
    <property type="project" value="InterPro"/>
</dbReference>
<dbReference type="InterPro" id="IPR023753">
    <property type="entry name" value="FAD/NAD-binding_dom"/>
</dbReference>
<feature type="domain" description="Flavocytochrome c sulphide dehydrogenase flavin-binding" evidence="4">
    <location>
        <begin position="359"/>
        <end position="424"/>
    </location>
</feature>
<evidence type="ECO:0000313" key="7">
    <source>
        <dbReference type="Proteomes" id="UP000619295"/>
    </source>
</evidence>
<evidence type="ECO:0000259" key="5">
    <source>
        <dbReference type="Pfam" id="PF21706"/>
    </source>
</evidence>
<dbReference type="SUPFAM" id="SSF55424">
    <property type="entry name" value="FAD/NAD-linked reductases, dimerisation (C-terminal) domain"/>
    <property type="match status" value="1"/>
</dbReference>
<dbReference type="InterPro" id="IPR037092">
    <property type="entry name" value="FlavoCytC_S_DH_flav-bd_sf"/>
</dbReference>
<dbReference type="InterPro" id="IPR015323">
    <property type="entry name" value="FlavoCytC_S_DH_flav-bd"/>
</dbReference>
<sequence>MKPTRRDLIIGAGTITASGALGVPAVLGQAKARVVVIGGGAGGATAAKYIARDGHGAIAVTLVEENETYQSCFHSNLYIGGFKSYDQIVHRYDALTTAYGITLVRQRAARIDRDRKEVVLGDGSRLPYDRLVLSPGIDLKYDSVPGWSQAAEEVMPHGWKPGRQTRLIREKLDAVPDGGTIVMIAPPNPYRCPPGPYERASMFAHILTSTGRTKARVVILDPKDSFSKQGVFMPDWEKRYGAMIEWLSPRVHDGIKSVDPASGTVVTGFETYENCAFVNVIPAQMAGAIAREAGLAPAGGYCAIDPATMKSTADPAIFVLGDACNAGDMPKSAFSANNQAKIVAMVACAELAGGPAFPARYFNTCWSLVGPDDAIKVGGRYEPKDGRIAATETFISQPGESDEVRRQTQAENLAWYEAICADMFT</sequence>
<reference evidence="6" key="1">
    <citation type="submission" date="2020-09" db="EMBL/GenBank/DDBJ databases">
        <title>Bosea spartocytisi sp. nov. a root nodule endophyte of Spartocytisus supranubius in the high mountain ecosystem fo the Teide National Park (Canary Islands, Spain).</title>
        <authorList>
            <person name="Pulido-Suarez L."/>
            <person name="Peix A."/>
            <person name="Igual J.M."/>
            <person name="Socas-Perez N."/>
            <person name="Velazquez E."/>
            <person name="Flores-Felix J.D."/>
            <person name="Leon-Barrios M."/>
        </authorList>
    </citation>
    <scope>NUCLEOTIDE SEQUENCE</scope>
    <source>
        <strain evidence="6">SSUT16</strain>
    </source>
</reference>
<keyword evidence="1" id="KW-0285">Flavoprotein</keyword>
<dbReference type="InterPro" id="IPR052541">
    <property type="entry name" value="SQRD"/>
</dbReference>
<organism evidence="6 7">
    <name type="scientific">Bosea spartocytisi</name>
    <dbReference type="NCBI Taxonomy" id="2773451"/>
    <lineage>
        <taxon>Bacteria</taxon>
        <taxon>Pseudomonadati</taxon>
        <taxon>Pseudomonadota</taxon>
        <taxon>Alphaproteobacteria</taxon>
        <taxon>Hyphomicrobiales</taxon>
        <taxon>Boseaceae</taxon>
        <taxon>Bosea</taxon>
    </lineage>
</organism>
<dbReference type="Proteomes" id="UP000619295">
    <property type="component" value="Unassembled WGS sequence"/>
</dbReference>
<evidence type="ECO:0000259" key="3">
    <source>
        <dbReference type="Pfam" id="PF07992"/>
    </source>
</evidence>
<dbReference type="Pfam" id="PF21706">
    <property type="entry name" value="FCSD_central"/>
    <property type="match status" value="1"/>
</dbReference>
<name>A0A927EGE0_9HYPH</name>
<dbReference type="InterPro" id="IPR036188">
    <property type="entry name" value="FAD/NAD-bd_sf"/>
</dbReference>
<dbReference type="InterPro" id="IPR016156">
    <property type="entry name" value="FAD/NAD-linked_Rdtase_dimer_sf"/>
</dbReference>
<proteinExistence type="predicted"/>
<evidence type="ECO:0000256" key="2">
    <source>
        <dbReference type="ARBA" id="ARBA00022827"/>
    </source>
</evidence>
<dbReference type="GO" id="GO:0050660">
    <property type="term" value="F:flavin adenine dinucleotide binding"/>
    <property type="evidence" value="ECO:0007669"/>
    <property type="project" value="InterPro"/>
</dbReference>
<accession>A0A927EGE0</accession>
<dbReference type="PRINTS" id="PR00368">
    <property type="entry name" value="FADPNR"/>
</dbReference>
<dbReference type="RefSeq" id="WP_191126044.1">
    <property type="nucleotide sequence ID" value="NZ_JACXWY010000041.1"/>
</dbReference>
<dbReference type="InterPro" id="IPR006311">
    <property type="entry name" value="TAT_signal"/>
</dbReference>
<dbReference type="SUPFAM" id="SSF51905">
    <property type="entry name" value="FAD/NAD(P)-binding domain"/>
    <property type="match status" value="2"/>
</dbReference>
<evidence type="ECO:0000313" key="6">
    <source>
        <dbReference type="EMBL" id="MBD3849499.1"/>
    </source>
</evidence>
<dbReference type="Pfam" id="PF09242">
    <property type="entry name" value="FCSD-flav_bind"/>
    <property type="match status" value="1"/>
</dbReference>
<dbReference type="AlphaFoldDB" id="A0A927EGE0"/>
<evidence type="ECO:0000256" key="1">
    <source>
        <dbReference type="ARBA" id="ARBA00022630"/>
    </source>
</evidence>